<accession>T1ABA1</accession>
<dbReference type="Pfam" id="PF03466">
    <property type="entry name" value="LysR_substrate"/>
    <property type="match status" value="1"/>
</dbReference>
<dbReference type="SUPFAM" id="SSF46785">
    <property type="entry name" value="Winged helix' DNA-binding domain"/>
    <property type="match status" value="1"/>
</dbReference>
<dbReference type="InterPro" id="IPR036390">
    <property type="entry name" value="WH_DNA-bd_sf"/>
</dbReference>
<evidence type="ECO:0000256" key="1">
    <source>
        <dbReference type="ARBA" id="ARBA00009437"/>
    </source>
</evidence>
<dbReference type="InterPro" id="IPR005119">
    <property type="entry name" value="LysR_subst-bd"/>
</dbReference>
<feature type="non-terminal residue" evidence="7">
    <location>
        <position position="197"/>
    </location>
</feature>
<dbReference type="PANTHER" id="PTHR30346:SF26">
    <property type="entry name" value="HYDROGEN PEROXIDE-INDUCIBLE GENES ACTIVATOR"/>
    <property type="match status" value="1"/>
</dbReference>
<name>T1ABA1_9ZZZZ</name>
<dbReference type="Gene3D" id="1.10.10.10">
    <property type="entry name" value="Winged helix-like DNA-binding domain superfamily/Winged helix DNA-binding domain"/>
    <property type="match status" value="1"/>
</dbReference>
<dbReference type="GO" id="GO:0032993">
    <property type="term" value="C:protein-DNA complex"/>
    <property type="evidence" value="ECO:0007669"/>
    <property type="project" value="TreeGrafter"/>
</dbReference>
<dbReference type="InterPro" id="IPR000847">
    <property type="entry name" value="LysR_HTH_N"/>
</dbReference>
<comment type="similarity">
    <text evidence="1">Belongs to the LysR transcriptional regulatory family.</text>
</comment>
<dbReference type="PRINTS" id="PR00039">
    <property type="entry name" value="HTHLYSR"/>
</dbReference>
<gene>
    <name evidence="7" type="ORF">B2A_11589</name>
</gene>
<dbReference type="PROSITE" id="PS50931">
    <property type="entry name" value="HTH_LYSR"/>
    <property type="match status" value="1"/>
</dbReference>
<dbReference type="EMBL" id="AUZZ01008368">
    <property type="protein sequence ID" value="EQD38154.1"/>
    <property type="molecule type" value="Genomic_DNA"/>
</dbReference>
<reference evidence="7" key="1">
    <citation type="submission" date="2013-08" db="EMBL/GenBank/DDBJ databases">
        <authorList>
            <person name="Mendez C."/>
            <person name="Richter M."/>
            <person name="Ferrer M."/>
            <person name="Sanchez J."/>
        </authorList>
    </citation>
    <scope>NUCLEOTIDE SEQUENCE</scope>
</reference>
<dbReference type="Pfam" id="PF00126">
    <property type="entry name" value="HTH_1"/>
    <property type="match status" value="1"/>
</dbReference>
<evidence type="ECO:0000256" key="5">
    <source>
        <dbReference type="ARBA" id="ARBA00023163"/>
    </source>
</evidence>
<dbReference type="GO" id="GO:0003700">
    <property type="term" value="F:DNA-binding transcription factor activity"/>
    <property type="evidence" value="ECO:0007669"/>
    <property type="project" value="InterPro"/>
</dbReference>
<evidence type="ECO:0000256" key="3">
    <source>
        <dbReference type="ARBA" id="ARBA00023125"/>
    </source>
</evidence>
<evidence type="ECO:0000259" key="6">
    <source>
        <dbReference type="PROSITE" id="PS50931"/>
    </source>
</evidence>
<dbReference type="PANTHER" id="PTHR30346">
    <property type="entry name" value="TRANSCRIPTIONAL DUAL REGULATOR HCAR-RELATED"/>
    <property type="match status" value="1"/>
</dbReference>
<keyword evidence="4" id="KW-0010">Activator</keyword>
<dbReference type="Gene3D" id="3.40.190.10">
    <property type="entry name" value="Periplasmic binding protein-like II"/>
    <property type="match status" value="1"/>
</dbReference>
<proteinExistence type="inferred from homology"/>
<dbReference type="AlphaFoldDB" id="T1ABA1"/>
<organism evidence="7">
    <name type="scientific">mine drainage metagenome</name>
    <dbReference type="NCBI Taxonomy" id="410659"/>
    <lineage>
        <taxon>unclassified sequences</taxon>
        <taxon>metagenomes</taxon>
        <taxon>ecological metagenomes</taxon>
    </lineage>
</organism>
<reference evidence="7" key="2">
    <citation type="journal article" date="2014" name="ISME J.">
        <title>Microbial stratification in low pH oxic and suboxic macroscopic growths along an acid mine drainage.</title>
        <authorList>
            <person name="Mendez-Garcia C."/>
            <person name="Mesa V."/>
            <person name="Sprenger R.R."/>
            <person name="Richter M."/>
            <person name="Diez M.S."/>
            <person name="Solano J."/>
            <person name="Bargiela R."/>
            <person name="Golyshina O.V."/>
            <person name="Manteca A."/>
            <person name="Ramos J.L."/>
            <person name="Gallego J.R."/>
            <person name="Llorente I."/>
            <person name="Martins Dos Santos V.A."/>
            <person name="Jensen O.N."/>
            <person name="Pelaez A.I."/>
            <person name="Sanchez J."/>
            <person name="Ferrer M."/>
        </authorList>
    </citation>
    <scope>NUCLEOTIDE SEQUENCE</scope>
</reference>
<evidence type="ECO:0000256" key="2">
    <source>
        <dbReference type="ARBA" id="ARBA00023015"/>
    </source>
</evidence>
<keyword evidence="5" id="KW-0804">Transcription</keyword>
<feature type="domain" description="HTH lysR-type" evidence="6">
    <location>
        <begin position="4"/>
        <end position="61"/>
    </location>
</feature>
<protein>
    <submittedName>
        <fullName evidence="7">LysR family transcriptional regulator</fullName>
    </submittedName>
</protein>
<keyword evidence="3" id="KW-0238">DNA-binding</keyword>
<dbReference type="InterPro" id="IPR036388">
    <property type="entry name" value="WH-like_DNA-bd_sf"/>
</dbReference>
<sequence>MLDIKLKDLRYLVALADTRHFGRAAQRCCVSQPTLSAQLKKLEASLGVQLIERRPSNVALTEAGRQIVERARLIIAACEEVGALARSHRDPLAGTLRVALLPTIGPYLLPHVVRPIQRALPRLTLHLHEYRTAPMLEKLRAGELDLGILALPVELEGLEALELYREPFVAALPERHRLARRERIHASDLAGEPLLLL</sequence>
<keyword evidence="2" id="KW-0805">Transcription regulation</keyword>
<evidence type="ECO:0000313" key="7">
    <source>
        <dbReference type="EMBL" id="EQD38154.1"/>
    </source>
</evidence>
<dbReference type="FunFam" id="1.10.10.10:FF:000001">
    <property type="entry name" value="LysR family transcriptional regulator"/>
    <property type="match status" value="1"/>
</dbReference>
<dbReference type="SUPFAM" id="SSF53850">
    <property type="entry name" value="Periplasmic binding protein-like II"/>
    <property type="match status" value="1"/>
</dbReference>
<evidence type="ECO:0000256" key="4">
    <source>
        <dbReference type="ARBA" id="ARBA00023159"/>
    </source>
</evidence>
<dbReference type="GO" id="GO:0003677">
    <property type="term" value="F:DNA binding"/>
    <property type="evidence" value="ECO:0007669"/>
    <property type="project" value="UniProtKB-KW"/>
</dbReference>
<comment type="caution">
    <text evidence="7">The sequence shown here is derived from an EMBL/GenBank/DDBJ whole genome shotgun (WGS) entry which is preliminary data.</text>
</comment>